<evidence type="ECO:0000313" key="1">
    <source>
        <dbReference type="EMBL" id="MBB4781593.1"/>
    </source>
</evidence>
<protein>
    <submittedName>
        <fullName evidence="1">Uncharacterized protein</fullName>
    </submittedName>
</protein>
<dbReference type="EMBL" id="JACHNG010000001">
    <property type="protein sequence ID" value="MBB4781593.1"/>
    <property type="molecule type" value="Genomic_DNA"/>
</dbReference>
<organism evidence="1 2">
    <name type="scientific">Streptomyces rapamycinicus</name>
    <dbReference type="NCBI Taxonomy" id="1226757"/>
    <lineage>
        <taxon>Bacteria</taxon>
        <taxon>Bacillati</taxon>
        <taxon>Actinomycetota</taxon>
        <taxon>Actinomycetes</taxon>
        <taxon>Kitasatosporales</taxon>
        <taxon>Streptomycetaceae</taxon>
        <taxon>Streptomyces</taxon>
        <taxon>Streptomyces violaceusniger group</taxon>
    </lineage>
</organism>
<comment type="caution">
    <text evidence="1">The sequence shown here is derived from an EMBL/GenBank/DDBJ whole genome shotgun (WGS) entry which is preliminary data.</text>
</comment>
<reference evidence="1 2" key="1">
    <citation type="submission" date="2020-08" db="EMBL/GenBank/DDBJ databases">
        <title>Sequencing the genomes of 1000 actinobacteria strains.</title>
        <authorList>
            <person name="Klenk H.-P."/>
        </authorList>
    </citation>
    <scope>NUCLEOTIDE SEQUENCE [LARGE SCALE GENOMIC DNA]</scope>
    <source>
        <strain evidence="1 2">DSM 41530</strain>
    </source>
</reference>
<proteinExistence type="predicted"/>
<gene>
    <name evidence="1" type="ORF">BJY27_002554</name>
</gene>
<accession>A0ABR6LJ43</accession>
<keyword evidence="2" id="KW-1185">Reference proteome</keyword>
<evidence type="ECO:0000313" key="2">
    <source>
        <dbReference type="Proteomes" id="UP000530530"/>
    </source>
</evidence>
<sequence length="114" mass="11839">MNSTALGGGCVADSGKFRAARRWLITGVRLMPPPAEQEQAARGPGATEALLGLIVLRTLAGGPYGARTAAHPHGVGPIPRRHEASALGRVTRSRWSGVSVLARDAPGGRTTPWP</sequence>
<name>A0ABR6LJ43_9ACTN</name>
<dbReference type="Proteomes" id="UP000530530">
    <property type="component" value="Unassembled WGS sequence"/>
</dbReference>